<dbReference type="InterPro" id="IPR000515">
    <property type="entry name" value="MetI-like"/>
</dbReference>
<dbReference type="CDD" id="cd06261">
    <property type="entry name" value="TM_PBP2"/>
    <property type="match status" value="1"/>
</dbReference>
<dbReference type="SUPFAM" id="SSF161098">
    <property type="entry name" value="MetI-like"/>
    <property type="match status" value="1"/>
</dbReference>
<dbReference type="AlphaFoldDB" id="A0A3Q8CFT9"/>
<comment type="similarity">
    <text evidence="2 9">Belongs to the binding-protein-dependent transport system permease family. CysTW subfamily.</text>
</comment>
<keyword evidence="7 8" id="KW-0472">Membrane</keyword>
<protein>
    <recommendedName>
        <fullName evidence="9">Phosphate transport system permease protein</fullName>
    </recommendedName>
</protein>
<dbReference type="GO" id="GO:0005315">
    <property type="term" value="F:phosphate transmembrane transporter activity"/>
    <property type="evidence" value="ECO:0007669"/>
    <property type="project" value="InterPro"/>
</dbReference>
<evidence type="ECO:0000256" key="4">
    <source>
        <dbReference type="ARBA" id="ARBA00022475"/>
    </source>
</evidence>
<feature type="domain" description="ABC transmembrane type-1" evidence="10">
    <location>
        <begin position="80"/>
        <end position="290"/>
    </location>
</feature>
<dbReference type="Gene3D" id="1.10.3720.10">
    <property type="entry name" value="MetI-like"/>
    <property type="match status" value="1"/>
</dbReference>
<evidence type="ECO:0000259" key="10">
    <source>
        <dbReference type="PROSITE" id="PS50928"/>
    </source>
</evidence>
<name>A0A3Q8CFT9_9LACO</name>
<feature type="transmembrane region" description="Helical" evidence="8">
    <location>
        <begin position="271"/>
        <end position="294"/>
    </location>
</feature>
<evidence type="ECO:0000256" key="9">
    <source>
        <dbReference type="RuleBase" id="RU363054"/>
    </source>
</evidence>
<dbReference type="GO" id="GO:0006817">
    <property type="term" value="P:phosphate ion transport"/>
    <property type="evidence" value="ECO:0007669"/>
    <property type="project" value="UniProtKB-KW"/>
</dbReference>
<dbReference type="RefSeq" id="WP_057886424.1">
    <property type="nucleotide sequence ID" value="NZ_CP018180.1"/>
</dbReference>
<dbReference type="KEGG" id="lng:BSQ50_02505"/>
<feature type="transmembrane region" description="Helical" evidence="8">
    <location>
        <begin position="20"/>
        <end position="44"/>
    </location>
</feature>
<dbReference type="InterPro" id="IPR051124">
    <property type="entry name" value="Phosphate_Transport_Permease"/>
</dbReference>
<keyword evidence="4 9" id="KW-1003">Cell membrane</keyword>
<sequence length="301" mass="32229">MKKSQPDLFQPAIAARREKVGHFIVSLAAMLIILLVIIVLGFTVFQGTALFRKQQFSLTAFLTGVHWLPARGSFGALPLIYGSLLVSAVSLLLAGPLALGTAIFITELSHKHWQQLFRSGLSILAGIPAVVYGLVGIVVVIPLLRELLGGTGYGWLAAAIILAVMILPVLITLTADAFAAVPRKYQVSATALGATKFQIWRTLIFPLATARLKTALVFSFAQAFGEAVAVQMVVGNAALLPIKLNSPAATLTSVITINLGDTSLNSSQNNALWSLALVLLLMSLVFNLLTHYLIRGKKDFE</sequence>
<dbReference type="Proteomes" id="UP000324497">
    <property type="component" value="Chromosome"/>
</dbReference>
<comment type="subcellular location">
    <subcellularLocation>
        <location evidence="1 8">Cell membrane</location>
        <topology evidence="1 8">Multi-pass membrane protein</topology>
    </subcellularLocation>
</comment>
<evidence type="ECO:0000313" key="11">
    <source>
        <dbReference type="EMBL" id="AUJ31528.1"/>
    </source>
</evidence>
<dbReference type="InterPro" id="IPR011864">
    <property type="entry name" value="Phosphate_PstC"/>
</dbReference>
<organism evidence="11 12">
    <name type="scientific">Liquorilactobacillus nagelii</name>
    <dbReference type="NCBI Taxonomy" id="82688"/>
    <lineage>
        <taxon>Bacteria</taxon>
        <taxon>Bacillati</taxon>
        <taxon>Bacillota</taxon>
        <taxon>Bacilli</taxon>
        <taxon>Lactobacillales</taxon>
        <taxon>Lactobacillaceae</taxon>
        <taxon>Liquorilactobacillus</taxon>
    </lineage>
</organism>
<dbReference type="PANTHER" id="PTHR30425:SF2">
    <property type="entry name" value="ABC TRANSPORTER PERMEASE PROTEIN YQGH-RELATED"/>
    <property type="match status" value="1"/>
</dbReference>
<dbReference type="NCBIfam" id="TIGR02138">
    <property type="entry name" value="phosphate_pstC"/>
    <property type="match status" value="1"/>
</dbReference>
<dbReference type="EMBL" id="CP018180">
    <property type="protein sequence ID" value="AUJ31528.1"/>
    <property type="molecule type" value="Genomic_DNA"/>
</dbReference>
<evidence type="ECO:0000256" key="8">
    <source>
        <dbReference type="RuleBase" id="RU363032"/>
    </source>
</evidence>
<keyword evidence="5 8" id="KW-0812">Transmembrane</keyword>
<gene>
    <name evidence="11" type="ORF">BSQ50_02505</name>
</gene>
<dbReference type="InterPro" id="IPR035906">
    <property type="entry name" value="MetI-like_sf"/>
</dbReference>
<evidence type="ECO:0000256" key="1">
    <source>
        <dbReference type="ARBA" id="ARBA00004651"/>
    </source>
</evidence>
<dbReference type="PROSITE" id="PS50928">
    <property type="entry name" value="ABC_TM1"/>
    <property type="match status" value="1"/>
</dbReference>
<feature type="transmembrane region" description="Helical" evidence="8">
    <location>
        <begin position="116"/>
        <end position="141"/>
    </location>
</feature>
<dbReference type="GeneID" id="78522212"/>
<keyword evidence="6 8" id="KW-1133">Transmembrane helix</keyword>
<comment type="caution">
    <text evidence="9">Lacks conserved residue(s) required for the propagation of feature annotation.</text>
</comment>
<evidence type="ECO:0000256" key="3">
    <source>
        <dbReference type="ARBA" id="ARBA00022448"/>
    </source>
</evidence>
<dbReference type="GO" id="GO:0005886">
    <property type="term" value="C:plasma membrane"/>
    <property type="evidence" value="ECO:0007669"/>
    <property type="project" value="UniProtKB-SubCell"/>
</dbReference>
<evidence type="ECO:0000256" key="5">
    <source>
        <dbReference type="ARBA" id="ARBA00022692"/>
    </source>
</evidence>
<keyword evidence="3 8" id="KW-0813">Transport</keyword>
<evidence type="ECO:0000256" key="6">
    <source>
        <dbReference type="ARBA" id="ARBA00022989"/>
    </source>
</evidence>
<comment type="function">
    <text evidence="9">Part of the binding-protein-dependent transport system for phosphate; probably responsible for the translocation of the substrate across the membrane.</text>
</comment>
<feature type="transmembrane region" description="Helical" evidence="8">
    <location>
        <begin position="80"/>
        <end position="104"/>
    </location>
</feature>
<keyword evidence="9" id="KW-0592">Phosphate transport</keyword>
<reference evidence="11 12" key="1">
    <citation type="submission" date="2016-11" db="EMBL/GenBank/DDBJ databases">
        <title>Interaction between Lactobacillus species and yeast in water kefir.</title>
        <authorList>
            <person name="Behr J."/>
            <person name="Xu D."/>
            <person name="Vogel R.F."/>
        </authorList>
    </citation>
    <scope>NUCLEOTIDE SEQUENCE [LARGE SCALE GENOMIC DNA]</scope>
    <source>
        <strain evidence="11 12">TMW 1.1827</strain>
    </source>
</reference>
<keyword evidence="12" id="KW-1185">Reference proteome</keyword>
<dbReference type="PANTHER" id="PTHR30425">
    <property type="entry name" value="PHOSPHATE TRANSPORT SYSTEM PERMEASE PROTEIN PST"/>
    <property type="match status" value="1"/>
</dbReference>
<dbReference type="Pfam" id="PF00528">
    <property type="entry name" value="BPD_transp_1"/>
    <property type="match status" value="1"/>
</dbReference>
<feature type="transmembrane region" description="Helical" evidence="8">
    <location>
        <begin position="153"/>
        <end position="181"/>
    </location>
</feature>
<accession>A0A3Q8CFT9</accession>
<evidence type="ECO:0000313" key="12">
    <source>
        <dbReference type="Proteomes" id="UP000324497"/>
    </source>
</evidence>
<proteinExistence type="inferred from homology"/>
<evidence type="ECO:0000256" key="2">
    <source>
        <dbReference type="ARBA" id="ARBA00007069"/>
    </source>
</evidence>
<evidence type="ECO:0000256" key="7">
    <source>
        <dbReference type="ARBA" id="ARBA00023136"/>
    </source>
</evidence>